<dbReference type="Pfam" id="PF13519">
    <property type="entry name" value="VWA_2"/>
    <property type="match status" value="1"/>
</dbReference>
<protein>
    <submittedName>
        <fullName evidence="4">VWA domain-containing protein</fullName>
    </submittedName>
</protein>
<keyword evidence="1" id="KW-1133">Transmembrane helix</keyword>
<feature type="domain" description="VWFA" evidence="3">
    <location>
        <begin position="35"/>
        <end position="179"/>
    </location>
</feature>
<keyword evidence="1" id="KW-0472">Membrane</keyword>
<dbReference type="EMBL" id="WQLB01000001">
    <property type="protein sequence ID" value="MVN85429.1"/>
    <property type="molecule type" value="Genomic_DNA"/>
</dbReference>
<comment type="caution">
    <text evidence="4">The sequence shown here is derived from an EMBL/GenBank/DDBJ whole genome shotgun (WGS) entry which is preliminary data.</text>
</comment>
<evidence type="ECO:0000256" key="1">
    <source>
        <dbReference type="SAM" id="Phobius"/>
    </source>
</evidence>
<dbReference type="CDD" id="cd00198">
    <property type="entry name" value="vWFA"/>
    <property type="match status" value="1"/>
</dbReference>
<organism evidence="4 5">
    <name type="scientific">Deinococcus arboris</name>
    <dbReference type="NCBI Taxonomy" id="2682977"/>
    <lineage>
        <taxon>Bacteria</taxon>
        <taxon>Thermotogati</taxon>
        <taxon>Deinococcota</taxon>
        <taxon>Deinococci</taxon>
        <taxon>Deinococcales</taxon>
        <taxon>Deinococcaceae</taxon>
        <taxon>Deinococcus</taxon>
    </lineage>
</organism>
<keyword evidence="1" id="KW-0812">Transmembrane</keyword>
<dbReference type="PROSITE" id="PS50234">
    <property type="entry name" value="VWFA"/>
    <property type="match status" value="1"/>
</dbReference>
<dbReference type="InterPro" id="IPR036465">
    <property type="entry name" value="vWFA_dom_sf"/>
</dbReference>
<sequence>MLRIALLSASLLASAASAQEVACALPPAPLPTRTRAVFVLDTSGSMRGIGDGRADIFERVKASIGAYVRAQQPDQVELLTFDSGLRSRRTFTRPAGTPAWNAALGGLKADGENTYLYRSLRDALAPLSAAGGAVTQVFVLTDGRDNDTRAAGQAVSPQAALAAFQGRGALDRLTYIALGTDIPPEAQAAVRASAYASGLTVPVGEVPALTAAGLEGGLRVAGSDGTLPSPFPAGTPLTVAGAGLRSGAGALTLTDLRPGRAALLCAPPAAGAGWLAARPRRVLVRAELPAGALRWLNPGAARQLRAGDDLVLRYRAAPGLNPAAATLGALGEGVRGSLEARPGAREFAVRLTGLRPQPGQTFVPTLTFPGSPPLALPELVGAAGGRVLPEPAGSSPPATPARAIPALSAVSLLVAALVAALLVLAALSLRRPAAPRARLRPSAPPAVEGLTYREDRTLSLVSASGDVTGVPTPLGGPFDLGQLSSVPHLSGLRAEQHRAGLRILRVPPDLEVSQGARLVQPGDVIRPGTLLGVAVARPARAPHPTLGELTGLGLPLALHTAGPTLRVRGPYGEHALTLHAPVTDLGRVLRAPALEDLTVSLSGRELLLLRVPAHLQVRAAGEAQPLLGGAALPAHAVVDFLAG</sequence>
<dbReference type="AlphaFoldDB" id="A0A7C9HPK1"/>
<reference evidence="4 5" key="1">
    <citation type="submission" date="2019-12" db="EMBL/GenBank/DDBJ databases">
        <title>Deinococcus sp. HMF7620 Genome sequencing and assembly.</title>
        <authorList>
            <person name="Kang H."/>
            <person name="Kim H."/>
            <person name="Joh K."/>
        </authorList>
    </citation>
    <scope>NUCLEOTIDE SEQUENCE [LARGE SCALE GENOMIC DNA]</scope>
    <source>
        <strain evidence="4 5">HMF7620</strain>
    </source>
</reference>
<dbReference type="Proteomes" id="UP000483286">
    <property type="component" value="Unassembled WGS sequence"/>
</dbReference>
<proteinExistence type="predicted"/>
<name>A0A7C9HPK1_9DEIO</name>
<evidence type="ECO:0000313" key="4">
    <source>
        <dbReference type="EMBL" id="MVN85429.1"/>
    </source>
</evidence>
<dbReference type="Gene3D" id="3.40.50.410">
    <property type="entry name" value="von Willebrand factor, type A domain"/>
    <property type="match status" value="1"/>
</dbReference>
<evidence type="ECO:0000256" key="2">
    <source>
        <dbReference type="SAM" id="SignalP"/>
    </source>
</evidence>
<keyword evidence="5" id="KW-1185">Reference proteome</keyword>
<dbReference type="InterPro" id="IPR002035">
    <property type="entry name" value="VWF_A"/>
</dbReference>
<feature type="signal peptide" evidence="2">
    <location>
        <begin position="1"/>
        <end position="18"/>
    </location>
</feature>
<evidence type="ECO:0000313" key="5">
    <source>
        <dbReference type="Proteomes" id="UP000483286"/>
    </source>
</evidence>
<accession>A0A7C9HPK1</accession>
<feature type="transmembrane region" description="Helical" evidence="1">
    <location>
        <begin position="406"/>
        <end position="429"/>
    </location>
</feature>
<evidence type="ECO:0000259" key="3">
    <source>
        <dbReference type="PROSITE" id="PS50234"/>
    </source>
</evidence>
<feature type="chain" id="PRO_5028850181" evidence="2">
    <location>
        <begin position="19"/>
        <end position="643"/>
    </location>
</feature>
<gene>
    <name evidence="4" type="ORF">GO986_01445</name>
</gene>
<keyword evidence="2" id="KW-0732">Signal</keyword>
<dbReference type="SUPFAM" id="SSF53300">
    <property type="entry name" value="vWA-like"/>
    <property type="match status" value="1"/>
</dbReference>
<dbReference type="RefSeq" id="WP_157457424.1">
    <property type="nucleotide sequence ID" value="NZ_WQLB01000001.1"/>
</dbReference>